<reference evidence="2" key="1">
    <citation type="submission" date="2020-12" db="EMBL/GenBank/DDBJ databases">
        <title>Metabolic potential, ecology and presence of endohyphal bacteria is reflected in genomic diversity of Mucoromycotina.</title>
        <authorList>
            <person name="Muszewska A."/>
            <person name="Okrasinska A."/>
            <person name="Steczkiewicz K."/>
            <person name="Drgas O."/>
            <person name="Orlowska M."/>
            <person name="Perlinska-Lenart U."/>
            <person name="Aleksandrzak-Piekarczyk T."/>
            <person name="Szatraj K."/>
            <person name="Zielenkiewicz U."/>
            <person name="Pilsyk S."/>
            <person name="Malc E."/>
            <person name="Mieczkowski P."/>
            <person name="Kruszewska J.S."/>
            <person name="Biernat P."/>
            <person name="Pawlowska J."/>
        </authorList>
    </citation>
    <scope>NUCLEOTIDE SEQUENCE</scope>
    <source>
        <strain evidence="2">CBS 226.32</strain>
    </source>
</reference>
<dbReference type="SUPFAM" id="SSF55729">
    <property type="entry name" value="Acyl-CoA N-acyltransferases (Nat)"/>
    <property type="match status" value="1"/>
</dbReference>
<comment type="caution">
    <text evidence="2">The sequence shown here is derived from an EMBL/GenBank/DDBJ whole genome shotgun (WGS) entry which is preliminary data.</text>
</comment>
<gene>
    <name evidence="2" type="ORF">INT46_003377</name>
</gene>
<dbReference type="Gene3D" id="3.40.630.30">
    <property type="match status" value="1"/>
</dbReference>
<dbReference type="Proteomes" id="UP000650833">
    <property type="component" value="Unassembled WGS sequence"/>
</dbReference>
<evidence type="ECO:0000313" key="2">
    <source>
        <dbReference type="EMBL" id="KAG2199297.1"/>
    </source>
</evidence>
<dbReference type="AlphaFoldDB" id="A0A8H7UYY6"/>
<protein>
    <recommendedName>
        <fullName evidence="1">N-acetyltransferase domain-containing protein</fullName>
    </recommendedName>
</protein>
<evidence type="ECO:0000259" key="1">
    <source>
        <dbReference type="PROSITE" id="PS51186"/>
    </source>
</evidence>
<dbReference type="PROSITE" id="PS51186">
    <property type="entry name" value="GNAT"/>
    <property type="match status" value="1"/>
</dbReference>
<organism evidence="2 3">
    <name type="scientific">Mucor plumbeus</name>
    <dbReference type="NCBI Taxonomy" id="97098"/>
    <lineage>
        <taxon>Eukaryota</taxon>
        <taxon>Fungi</taxon>
        <taxon>Fungi incertae sedis</taxon>
        <taxon>Mucoromycota</taxon>
        <taxon>Mucoromycotina</taxon>
        <taxon>Mucoromycetes</taxon>
        <taxon>Mucorales</taxon>
        <taxon>Mucorineae</taxon>
        <taxon>Mucoraceae</taxon>
        <taxon>Mucor</taxon>
    </lineage>
</organism>
<dbReference type="EMBL" id="JAEPRC010000355">
    <property type="protein sequence ID" value="KAG2199297.1"/>
    <property type="molecule type" value="Genomic_DNA"/>
</dbReference>
<proteinExistence type="predicted"/>
<sequence length="216" mass="24679">MTVATVRKYAMLRGKIETLEEFSLKNDWILSDKLAKEEEKDYPENCISVYYSVDLENKKITDKYFIATWNPKYKDTFKQVSVAWLEEYFSVEENDLKQLDSPEENIIAPGGEIFTLVDTQGNGLGVVAMINHESSAELGKMGVKKQYNGRGLSHPLMYEAILWAKNHPRNYPQVDIYTAAHLGPAVALYKKYGFEIVPVGGYNKFARVDLAMRLTF</sequence>
<dbReference type="Pfam" id="PF13508">
    <property type="entry name" value="Acetyltransf_7"/>
    <property type="match status" value="1"/>
</dbReference>
<dbReference type="InterPro" id="IPR016181">
    <property type="entry name" value="Acyl_CoA_acyltransferase"/>
</dbReference>
<dbReference type="InterPro" id="IPR000182">
    <property type="entry name" value="GNAT_dom"/>
</dbReference>
<dbReference type="GO" id="GO:0016747">
    <property type="term" value="F:acyltransferase activity, transferring groups other than amino-acyl groups"/>
    <property type="evidence" value="ECO:0007669"/>
    <property type="project" value="InterPro"/>
</dbReference>
<accession>A0A8H7UYY6</accession>
<dbReference type="OrthoDB" id="41532at2759"/>
<name>A0A8H7UYY6_9FUNG</name>
<keyword evidence="3" id="KW-1185">Reference proteome</keyword>
<evidence type="ECO:0000313" key="3">
    <source>
        <dbReference type="Proteomes" id="UP000650833"/>
    </source>
</evidence>
<feature type="domain" description="N-acetyltransferase" evidence="1">
    <location>
        <begin position="75"/>
        <end position="216"/>
    </location>
</feature>